<reference evidence="2" key="2">
    <citation type="journal article" date="2021" name="Sci. Rep.">
        <title>The distribution of antibiotic resistance genes in chicken gut microbiota commensals.</title>
        <authorList>
            <person name="Juricova H."/>
            <person name="Matiasovicova J."/>
            <person name="Kubasova T."/>
            <person name="Cejkova D."/>
            <person name="Rychlik I."/>
        </authorList>
    </citation>
    <scope>NUCLEOTIDE SEQUENCE</scope>
    <source>
        <strain evidence="2">An559</strain>
    </source>
</reference>
<evidence type="ECO:0000313" key="2">
    <source>
        <dbReference type="EMBL" id="MBM6920048.1"/>
    </source>
</evidence>
<dbReference type="InterPro" id="IPR002575">
    <property type="entry name" value="Aminoglycoside_PTrfase"/>
</dbReference>
<feature type="domain" description="Aminoglycoside phosphotransferase" evidence="1">
    <location>
        <begin position="115"/>
        <end position="282"/>
    </location>
</feature>
<dbReference type="PANTHER" id="PTHR21064:SF5">
    <property type="entry name" value="SLR1880 PROTEIN"/>
    <property type="match status" value="1"/>
</dbReference>
<keyword evidence="3" id="KW-1185">Reference proteome</keyword>
<dbReference type="RefSeq" id="WP_204444474.1">
    <property type="nucleotide sequence ID" value="NZ_JACJKY010000003.1"/>
</dbReference>
<dbReference type="SUPFAM" id="SSF56112">
    <property type="entry name" value="Protein kinase-like (PK-like)"/>
    <property type="match status" value="1"/>
</dbReference>
<dbReference type="Proteomes" id="UP000774750">
    <property type="component" value="Unassembled WGS sequence"/>
</dbReference>
<evidence type="ECO:0000259" key="1">
    <source>
        <dbReference type="Pfam" id="PF01636"/>
    </source>
</evidence>
<dbReference type="Pfam" id="PF01636">
    <property type="entry name" value="APH"/>
    <property type="match status" value="1"/>
</dbReference>
<evidence type="ECO:0000313" key="3">
    <source>
        <dbReference type="Proteomes" id="UP000774750"/>
    </source>
</evidence>
<accession>A0A938X4Z3</accession>
<proteinExistence type="predicted"/>
<dbReference type="InterPro" id="IPR011009">
    <property type="entry name" value="Kinase-like_dom_sf"/>
</dbReference>
<gene>
    <name evidence="2" type="ORF">H6A12_02580</name>
</gene>
<dbReference type="PANTHER" id="PTHR21064">
    <property type="entry name" value="AMINOGLYCOSIDE PHOSPHOTRANSFERASE DOMAIN-CONTAINING PROTEIN-RELATED"/>
    <property type="match status" value="1"/>
</dbReference>
<dbReference type="AlphaFoldDB" id="A0A938X4Z3"/>
<protein>
    <submittedName>
        <fullName evidence="2">Aminoglycoside phosphotransferase family protein</fullName>
    </submittedName>
</protein>
<dbReference type="Gene3D" id="3.90.1200.10">
    <property type="match status" value="1"/>
</dbReference>
<dbReference type="EMBL" id="JACJKY010000003">
    <property type="protein sequence ID" value="MBM6920048.1"/>
    <property type="molecule type" value="Genomic_DNA"/>
</dbReference>
<dbReference type="InterPro" id="IPR050249">
    <property type="entry name" value="Pseudomonas-type_ThrB"/>
</dbReference>
<reference evidence="2" key="1">
    <citation type="submission" date="2020-08" db="EMBL/GenBank/DDBJ databases">
        <authorList>
            <person name="Cejkova D."/>
            <person name="Kubasova T."/>
            <person name="Jahodarova E."/>
            <person name="Rychlik I."/>
        </authorList>
    </citation>
    <scope>NUCLEOTIDE SEQUENCE</scope>
    <source>
        <strain evidence="2">An559</strain>
    </source>
</reference>
<organism evidence="2 3">
    <name type="scientific">Merdimmobilis hominis</name>
    <dbReference type="NCBI Taxonomy" id="2897707"/>
    <lineage>
        <taxon>Bacteria</taxon>
        <taxon>Bacillati</taxon>
        <taxon>Bacillota</taxon>
        <taxon>Clostridia</taxon>
        <taxon>Eubacteriales</taxon>
        <taxon>Oscillospiraceae</taxon>
        <taxon>Merdimmobilis</taxon>
    </lineage>
</organism>
<sequence length="372" mass="42653">MKNSLNYAARNQALAAYDFGGEITDAIRFGSGHINETFNVSVLRDNNETKRFILQKINTNVFKNPGQVMDNIIGVTEYLKEKIKQRGGDPSRETLSVLRTKKGESFFKDSAGGCWRCYEYVEDTFSLDKVEVPDHFYQAAKSFGAFLYMLKDYDASSLYETIPRFHDTPHRYRSLRRAVIADKFDRVESAIDEIAFAARHKKDCSRLFDLQKAGELPCRVTHNDTKLNNILFDPQTGAGICIVDLDTIMPGLALFDYGDAVRFGASTALEDEPDLDKVHFDLNLYELYTKGYLEGTDGALTPLECECLPWGAKIMTLECGIRFLTDYLQGDTYFRTHYDDHNLVRARTQFKLVAEMEEHWEEMYEILHKYIG</sequence>
<name>A0A938X4Z3_9FIRM</name>
<comment type="caution">
    <text evidence="2">The sequence shown here is derived from an EMBL/GenBank/DDBJ whole genome shotgun (WGS) entry which is preliminary data.</text>
</comment>